<protein>
    <submittedName>
        <fullName evidence="1">Uncharacterized protein</fullName>
    </submittedName>
</protein>
<dbReference type="InParanoid" id="A0A672YUW2"/>
<evidence type="ECO:0000313" key="1">
    <source>
        <dbReference type="Ensembl" id="ENSSORP00005008426.1"/>
    </source>
</evidence>
<organism evidence="1 2">
    <name type="scientific">Sphaeramia orbicularis</name>
    <name type="common">orbiculate cardinalfish</name>
    <dbReference type="NCBI Taxonomy" id="375764"/>
    <lineage>
        <taxon>Eukaryota</taxon>
        <taxon>Metazoa</taxon>
        <taxon>Chordata</taxon>
        <taxon>Craniata</taxon>
        <taxon>Vertebrata</taxon>
        <taxon>Euteleostomi</taxon>
        <taxon>Actinopterygii</taxon>
        <taxon>Neopterygii</taxon>
        <taxon>Teleostei</taxon>
        <taxon>Neoteleostei</taxon>
        <taxon>Acanthomorphata</taxon>
        <taxon>Gobiaria</taxon>
        <taxon>Kurtiformes</taxon>
        <taxon>Apogonoidei</taxon>
        <taxon>Apogonidae</taxon>
        <taxon>Apogoninae</taxon>
        <taxon>Sphaeramia</taxon>
    </lineage>
</organism>
<dbReference type="Ensembl" id="ENSSORT00005008720.1">
    <property type="protein sequence ID" value="ENSSORP00005008426.1"/>
    <property type="gene ID" value="ENSSORG00005004675.1"/>
</dbReference>
<reference evidence="1" key="2">
    <citation type="submission" date="2025-08" db="UniProtKB">
        <authorList>
            <consortium name="Ensembl"/>
        </authorList>
    </citation>
    <scope>IDENTIFICATION</scope>
</reference>
<accession>A0A672YUW2</accession>
<name>A0A672YUW2_9TELE</name>
<proteinExistence type="predicted"/>
<reference evidence="1" key="3">
    <citation type="submission" date="2025-09" db="UniProtKB">
        <authorList>
            <consortium name="Ensembl"/>
        </authorList>
    </citation>
    <scope>IDENTIFICATION</scope>
</reference>
<dbReference type="Proteomes" id="UP000472271">
    <property type="component" value="Chromosome 4"/>
</dbReference>
<keyword evidence="2" id="KW-1185">Reference proteome</keyword>
<evidence type="ECO:0000313" key="2">
    <source>
        <dbReference type="Proteomes" id="UP000472271"/>
    </source>
</evidence>
<reference evidence="1" key="1">
    <citation type="submission" date="2019-06" db="EMBL/GenBank/DDBJ databases">
        <authorList>
            <consortium name="Wellcome Sanger Institute Data Sharing"/>
        </authorList>
    </citation>
    <scope>NUCLEOTIDE SEQUENCE [LARGE SCALE GENOMIC DNA]</scope>
</reference>
<dbReference type="AlphaFoldDB" id="A0A672YUW2"/>
<sequence>MESHTEDNLSVVALLRSSLLFPSIKSLKNLKHTNSGLEFLGLGYSGLGYSGLGYSGLGYWLTNRVNPAFIQNPAGIDE</sequence>